<evidence type="ECO:0000313" key="1">
    <source>
        <dbReference type="EMBL" id="GAG63859.1"/>
    </source>
</evidence>
<name>X0Z4C5_9ZZZZ</name>
<protein>
    <submittedName>
        <fullName evidence="1">Uncharacterized protein</fullName>
    </submittedName>
</protein>
<dbReference type="AlphaFoldDB" id="X0Z4C5"/>
<comment type="caution">
    <text evidence="1">The sequence shown here is derived from an EMBL/GenBank/DDBJ whole genome shotgun (WGS) entry which is preliminary data.</text>
</comment>
<sequence length="292" mass="32651">IMFSAFFIASCGSGGDKQRESEITVDMTEIDQELFDDIDEAKKIFYSLPSPLETAMLIRSAGAQYDAELLNSVDNTQNYTTNKSMALNLGIYTCDLSFASLYDQTQASISYMGAAKKMADGLGILDAIDEKTIEDLEENINNRERIMDIVSETFLNSSAFLKENDRAALSAIVLVGGWMEGLYIATELVNRGTFEDNKLVIRIVDQKLSLEIVMKLLEENQSNPDIAGLIEEINELKAIFDQIIIETSVIEPVHDQETNVTTLKSKSQSNLTHELFIELSEKIRSLRNTFVL</sequence>
<organism evidence="1">
    <name type="scientific">marine sediment metagenome</name>
    <dbReference type="NCBI Taxonomy" id="412755"/>
    <lineage>
        <taxon>unclassified sequences</taxon>
        <taxon>metagenomes</taxon>
        <taxon>ecological metagenomes</taxon>
    </lineage>
</organism>
<gene>
    <name evidence="1" type="ORF">S01H4_20380</name>
</gene>
<reference evidence="1" key="1">
    <citation type="journal article" date="2014" name="Front. Microbiol.">
        <title>High frequency of phylogenetically diverse reductive dehalogenase-homologous genes in deep subseafloor sedimentary metagenomes.</title>
        <authorList>
            <person name="Kawai M."/>
            <person name="Futagami T."/>
            <person name="Toyoda A."/>
            <person name="Takaki Y."/>
            <person name="Nishi S."/>
            <person name="Hori S."/>
            <person name="Arai W."/>
            <person name="Tsubouchi T."/>
            <person name="Morono Y."/>
            <person name="Uchiyama I."/>
            <person name="Ito T."/>
            <person name="Fujiyama A."/>
            <person name="Inagaki F."/>
            <person name="Takami H."/>
        </authorList>
    </citation>
    <scope>NUCLEOTIDE SEQUENCE</scope>
    <source>
        <strain evidence="1">Expedition CK06-06</strain>
    </source>
</reference>
<accession>X0Z4C5</accession>
<proteinExistence type="predicted"/>
<dbReference type="EMBL" id="BART01009157">
    <property type="protein sequence ID" value="GAG63859.1"/>
    <property type="molecule type" value="Genomic_DNA"/>
</dbReference>
<feature type="non-terminal residue" evidence="1">
    <location>
        <position position="1"/>
    </location>
</feature>